<comment type="similarity">
    <text evidence="1">Belongs to the glycosyl hydrolase 73 family.</text>
</comment>
<dbReference type="EMBL" id="AJAK01000019">
    <property type="protein sequence ID" value="EOH75740.1"/>
    <property type="molecule type" value="Genomic_DNA"/>
</dbReference>
<protein>
    <recommendedName>
        <fullName evidence="4">Peptidase C51 domain-containing protein</fullName>
    </recommendedName>
</protein>
<dbReference type="InterPro" id="IPR038765">
    <property type="entry name" value="Papain-like_cys_pep_sf"/>
</dbReference>
<dbReference type="Gene3D" id="4.10.80.30">
    <property type="entry name" value="DNA polymerase, domain 6"/>
    <property type="match status" value="1"/>
</dbReference>
<keyword evidence="2" id="KW-0378">Hydrolase</keyword>
<dbReference type="EMBL" id="ASWA01000003">
    <property type="protein sequence ID" value="EOT67567.1"/>
    <property type="molecule type" value="Genomic_DNA"/>
</dbReference>
<feature type="region of interest" description="Disordered" evidence="3">
    <location>
        <begin position="48"/>
        <end position="203"/>
    </location>
</feature>
<dbReference type="PATRIC" id="fig|1158601.3.peg.2709"/>
<dbReference type="AlphaFoldDB" id="R2QW96"/>
<dbReference type="InterPro" id="IPR007921">
    <property type="entry name" value="CHAP_dom"/>
</dbReference>
<feature type="region of interest" description="Disordered" evidence="3">
    <location>
        <begin position="347"/>
        <end position="381"/>
    </location>
</feature>
<evidence type="ECO:0000313" key="8">
    <source>
        <dbReference type="Proteomes" id="UP000014148"/>
    </source>
</evidence>
<proteinExistence type="inferred from homology"/>
<name>R2QW96_9ENTE</name>
<organism evidence="5 7">
    <name type="scientific">Enterococcus malodoratus ATCC 43197</name>
    <dbReference type="NCBI Taxonomy" id="1158601"/>
    <lineage>
        <taxon>Bacteria</taxon>
        <taxon>Bacillati</taxon>
        <taxon>Bacillota</taxon>
        <taxon>Bacilli</taxon>
        <taxon>Lactobacillales</taxon>
        <taxon>Enterococcaceae</taxon>
        <taxon>Enterococcus</taxon>
    </lineage>
</organism>
<evidence type="ECO:0000256" key="3">
    <source>
        <dbReference type="SAM" id="MobiDB-lite"/>
    </source>
</evidence>
<dbReference type="eggNOG" id="COG3942">
    <property type="taxonomic scope" value="Bacteria"/>
</dbReference>
<dbReference type="eggNOG" id="COG1705">
    <property type="taxonomic scope" value="Bacteria"/>
</dbReference>
<dbReference type="Gene3D" id="1.10.530.10">
    <property type="match status" value="1"/>
</dbReference>
<dbReference type="PANTHER" id="PTHR33308:SF9">
    <property type="entry name" value="PEPTIDOGLYCAN HYDROLASE FLGJ"/>
    <property type="match status" value="1"/>
</dbReference>
<comment type="caution">
    <text evidence="5">The sequence shown here is derived from an EMBL/GenBank/DDBJ whole genome shotgun (WGS) entry which is preliminary data.</text>
</comment>
<dbReference type="STRING" id="71451.RV07_GL003971"/>
<evidence type="ECO:0000259" key="4">
    <source>
        <dbReference type="PROSITE" id="PS50911"/>
    </source>
</evidence>
<accession>R2QW96</accession>
<dbReference type="Gene3D" id="3.90.1720.10">
    <property type="entry name" value="endopeptidase domain like (from Nostoc punctiforme)"/>
    <property type="match status" value="1"/>
</dbReference>
<dbReference type="RefSeq" id="WP_010741550.1">
    <property type="nucleotide sequence ID" value="NZ_KB946251.1"/>
</dbReference>
<dbReference type="GO" id="GO:0004040">
    <property type="term" value="F:amidase activity"/>
    <property type="evidence" value="ECO:0007669"/>
    <property type="project" value="InterPro"/>
</dbReference>
<keyword evidence="8" id="KW-1185">Reference proteome</keyword>
<evidence type="ECO:0000256" key="1">
    <source>
        <dbReference type="ARBA" id="ARBA00010266"/>
    </source>
</evidence>
<reference evidence="5 7" key="1">
    <citation type="submission" date="2013-02" db="EMBL/GenBank/DDBJ databases">
        <title>The Genome Sequence of Enterococcus malodoratus ATCC_43197.</title>
        <authorList>
            <consortium name="The Broad Institute Genome Sequencing Platform"/>
            <consortium name="The Broad Institute Genome Sequencing Center for Infectious Disease"/>
            <person name="Earl A.M."/>
            <person name="Gilmore M.S."/>
            <person name="Lebreton F."/>
            <person name="Walker B."/>
            <person name="Young S.K."/>
            <person name="Zeng Q."/>
            <person name="Gargeya S."/>
            <person name="Fitzgerald M."/>
            <person name="Haas B."/>
            <person name="Abouelleil A."/>
            <person name="Alvarado L."/>
            <person name="Arachchi H.M."/>
            <person name="Berlin A.M."/>
            <person name="Chapman S.B."/>
            <person name="Dewar J."/>
            <person name="Goldberg J."/>
            <person name="Griggs A."/>
            <person name="Gujja S."/>
            <person name="Hansen M."/>
            <person name="Howarth C."/>
            <person name="Imamovic A."/>
            <person name="Larimer J."/>
            <person name="McCowan C."/>
            <person name="Murphy C."/>
            <person name="Neiman D."/>
            <person name="Pearson M."/>
            <person name="Priest M."/>
            <person name="Roberts A."/>
            <person name="Saif S."/>
            <person name="Shea T."/>
            <person name="Sisk P."/>
            <person name="Sykes S."/>
            <person name="Wortman J."/>
            <person name="Nusbaum C."/>
            <person name="Birren B."/>
        </authorList>
    </citation>
    <scope>NUCLEOTIDE SEQUENCE [LARGE SCALE GENOMIC DNA]</scope>
    <source>
        <strain evidence="5 7">ATCC 43197</strain>
    </source>
</reference>
<reference evidence="6 8" key="2">
    <citation type="submission" date="2013-03" db="EMBL/GenBank/DDBJ databases">
        <title>The Genome Sequence of Enterococcus malodoratus ATCC_43197 (PacBio/Illumina hybrid assembly).</title>
        <authorList>
            <consortium name="The Broad Institute Genomics Platform"/>
            <consortium name="The Broad Institute Genome Sequencing Center for Infectious Disease"/>
            <person name="Earl A."/>
            <person name="Russ C."/>
            <person name="Gilmore M."/>
            <person name="Surin D."/>
            <person name="Walker B."/>
            <person name="Young S."/>
            <person name="Zeng Q."/>
            <person name="Gargeya S."/>
            <person name="Fitzgerald M."/>
            <person name="Haas B."/>
            <person name="Abouelleil A."/>
            <person name="Allen A.W."/>
            <person name="Alvarado L."/>
            <person name="Arachchi H.M."/>
            <person name="Berlin A.M."/>
            <person name="Chapman S.B."/>
            <person name="Gainer-Dewar J."/>
            <person name="Goldberg J."/>
            <person name="Griggs A."/>
            <person name="Gujja S."/>
            <person name="Hansen M."/>
            <person name="Howarth C."/>
            <person name="Imamovic A."/>
            <person name="Ireland A."/>
            <person name="Larimer J."/>
            <person name="McCowan C."/>
            <person name="Murphy C."/>
            <person name="Pearson M."/>
            <person name="Poon T.W."/>
            <person name="Priest M."/>
            <person name="Roberts A."/>
            <person name="Saif S."/>
            <person name="Shea T."/>
            <person name="Sisk P."/>
            <person name="Sykes S."/>
            <person name="Wortman J."/>
            <person name="Nusbaum C."/>
            <person name="Birren B."/>
        </authorList>
    </citation>
    <scope>NUCLEOTIDE SEQUENCE [LARGE SCALE GENOMIC DNA]</scope>
    <source>
        <strain evidence="6 8">ATCC 43197</strain>
    </source>
</reference>
<dbReference type="PROSITE" id="PS50911">
    <property type="entry name" value="CHAP"/>
    <property type="match status" value="1"/>
</dbReference>
<evidence type="ECO:0000313" key="6">
    <source>
        <dbReference type="EMBL" id="EOT67567.1"/>
    </source>
</evidence>
<dbReference type="Pfam" id="PF01832">
    <property type="entry name" value="Glucosaminidase"/>
    <property type="match status" value="1"/>
</dbReference>
<evidence type="ECO:0000313" key="5">
    <source>
        <dbReference type="EMBL" id="EOH75740.1"/>
    </source>
</evidence>
<dbReference type="InterPro" id="IPR002901">
    <property type="entry name" value="MGlyc_endo_b_GlcNAc-like_dom"/>
</dbReference>
<feature type="compositionally biased region" description="Low complexity" evidence="3">
    <location>
        <begin position="351"/>
        <end position="370"/>
    </location>
</feature>
<sequence>MKKIVIGVCGILVFIGGLAGLRSGVLKAGELTQESSLIVETGTAESAVSVPESSEMPANEGVVPDSEVVAPVEEKSEVAEEEPPVPVEPSVSSESTPSTSSEPDSSESSTEESSSSTSSSVSSSNTSTSSSTKPSSSSSTSSSTKPSSTPSTSTKPSNTKPSATTPSSSVPTQPFTSPSKEEPKPPSTLVPVFPSSPAATAPATPAYSSVQEYSFVAPSAPEAFSETSNLKLPSELKTTEVAQSDLKGFELPLLSSFKNKAHAAVIYEGIKQLGTEQEENYDAKQLATDMYQNLFDLEITGTPEKMPEEITVGSLLYQKKKDKNVLLGVYIGEDYYLAVDDVEIDEEETTKNSSTEAATTEESTKTSNSESTEETKKETQRQVVVESIDLEDDLFVQELPEKTTLTEHGEQVLAEYPASMNFTKNEGAKKFIETVGEDAQKLGQEYDVFASVMIAQALLESGSGTSSLSLAPNHNLFGIKGTYQGQSVSMATQEDRGNGELYSINSAFRKYPNFAASLGDYVELLRGGISGNNSYYQQTWRSTAKNYLRSTNALTGTYATDTTYGQKLNSIIALYHLTQYDQVKNDGNSGVFIKGKEEIPEEYKSRMKYPDYNGVDYNRSGSYPVGQCTWYAFNRVNQLGKTVDDYMGNGGEWATKGKALGYEVSQKPKAGWLISFKPGTAGSDPRYGHVAFVEVVRPEGILISEGNVYGGTVISYRVIDTALATSDQVSYIKAK</sequence>
<dbReference type="SMART" id="SM00047">
    <property type="entry name" value="LYZ2"/>
    <property type="match status" value="1"/>
</dbReference>
<gene>
    <name evidence="6" type="ORF">I585_03088</name>
    <name evidence="5" type="ORF">UAI_02749</name>
</gene>
<evidence type="ECO:0000256" key="2">
    <source>
        <dbReference type="ARBA" id="ARBA00022801"/>
    </source>
</evidence>
<dbReference type="Proteomes" id="UP000014148">
    <property type="component" value="Unassembled WGS sequence"/>
</dbReference>
<dbReference type="PANTHER" id="PTHR33308">
    <property type="entry name" value="PEPTIDOGLYCAN HYDROLASE FLGJ"/>
    <property type="match status" value="1"/>
</dbReference>
<dbReference type="InterPro" id="IPR051056">
    <property type="entry name" value="Glycosyl_Hydrolase_73"/>
</dbReference>
<dbReference type="Proteomes" id="UP000013783">
    <property type="component" value="Unassembled WGS sequence"/>
</dbReference>
<evidence type="ECO:0000313" key="7">
    <source>
        <dbReference type="Proteomes" id="UP000013783"/>
    </source>
</evidence>
<feature type="domain" description="Peptidase C51" evidence="4">
    <location>
        <begin position="603"/>
        <end position="733"/>
    </location>
</feature>
<feature type="compositionally biased region" description="Low complexity" evidence="3">
    <location>
        <begin position="88"/>
        <end position="178"/>
    </location>
</feature>
<dbReference type="Pfam" id="PF05257">
    <property type="entry name" value="CHAP"/>
    <property type="match status" value="1"/>
</dbReference>
<dbReference type="SUPFAM" id="SSF54001">
    <property type="entry name" value="Cysteine proteinases"/>
    <property type="match status" value="1"/>
</dbReference>
<dbReference type="OrthoDB" id="977752at2"/>